<accession>A0ABN1WQT9</accession>
<dbReference type="SMART" id="SM00736">
    <property type="entry name" value="CADG"/>
    <property type="match status" value="1"/>
</dbReference>
<gene>
    <name evidence="3" type="ORF">GCM10009665_54060</name>
</gene>
<reference evidence="3 4" key="1">
    <citation type="journal article" date="2019" name="Int. J. Syst. Evol. Microbiol.">
        <title>The Global Catalogue of Microorganisms (GCM) 10K type strain sequencing project: providing services to taxonomists for standard genome sequencing and annotation.</title>
        <authorList>
            <consortium name="The Broad Institute Genomics Platform"/>
            <consortium name="The Broad Institute Genome Sequencing Center for Infectious Disease"/>
            <person name="Wu L."/>
            <person name="Ma J."/>
        </authorList>
    </citation>
    <scope>NUCLEOTIDE SEQUENCE [LARGE SCALE GENOMIC DNA]</scope>
    <source>
        <strain evidence="3 4">JCM 13004</strain>
    </source>
</reference>
<dbReference type="RefSeq" id="WP_344444626.1">
    <property type="nucleotide sequence ID" value="NZ_BAAALF010000121.1"/>
</dbReference>
<evidence type="ECO:0000313" key="4">
    <source>
        <dbReference type="Proteomes" id="UP001500037"/>
    </source>
</evidence>
<dbReference type="InterPro" id="IPR029062">
    <property type="entry name" value="Class_I_gatase-like"/>
</dbReference>
<dbReference type="InterPro" id="IPR013783">
    <property type="entry name" value="Ig-like_fold"/>
</dbReference>
<feature type="chain" id="PRO_5046143020" description="Dystroglycan-type cadherin-like domain-containing protein" evidence="1">
    <location>
        <begin position="28"/>
        <end position="589"/>
    </location>
</feature>
<dbReference type="Pfam" id="PF05345">
    <property type="entry name" value="He_PIG"/>
    <property type="match status" value="1"/>
</dbReference>
<dbReference type="InterPro" id="IPR015919">
    <property type="entry name" value="Cadherin-like_sf"/>
</dbReference>
<protein>
    <recommendedName>
        <fullName evidence="2">Dystroglycan-type cadherin-like domain-containing protein</fullName>
    </recommendedName>
</protein>
<evidence type="ECO:0000256" key="1">
    <source>
        <dbReference type="SAM" id="SignalP"/>
    </source>
</evidence>
<dbReference type="SUPFAM" id="SSF52317">
    <property type="entry name" value="Class I glutamine amidotransferase-like"/>
    <property type="match status" value="1"/>
</dbReference>
<evidence type="ECO:0000259" key="2">
    <source>
        <dbReference type="SMART" id="SM00736"/>
    </source>
</evidence>
<proteinExistence type="predicted"/>
<dbReference type="InterPro" id="IPR006644">
    <property type="entry name" value="Cadg"/>
</dbReference>
<organism evidence="3 4">
    <name type="scientific">Kitasatospora nipponensis</name>
    <dbReference type="NCBI Taxonomy" id="258049"/>
    <lineage>
        <taxon>Bacteria</taxon>
        <taxon>Bacillati</taxon>
        <taxon>Actinomycetota</taxon>
        <taxon>Actinomycetes</taxon>
        <taxon>Kitasatosporales</taxon>
        <taxon>Streptomycetaceae</taxon>
        <taxon>Kitasatospora</taxon>
    </lineage>
</organism>
<dbReference type="Gene3D" id="2.60.40.10">
    <property type="entry name" value="Immunoglobulins"/>
    <property type="match status" value="1"/>
</dbReference>
<keyword evidence="1" id="KW-0732">Signal</keyword>
<keyword evidence="4" id="KW-1185">Reference proteome</keyword>
<dbReference type="Proteomes" id="UP001500037">
    <property type="component" value="Unassembled WGS sequence"/>
</dbReference>
<sequence>MITSRKGARGTAGLAAAALLASLATMAAGHPAGAQPAADPHAAAAAAPQAAAPAASAKHRVLFDNSKAETAGNADWIIGTSQPDPTVQNANPQSETDWTGAISAWGVALQKTGNYSLKTLPSGSTITYGTGGALDLANFDEFVLPEPNIRLSASEKTAVMTFVQNGGGLFLISDHTQSDRNNDGWDSPAIINDLLTSNGVDNTDPFGFSVDLLNITTDNPRAVNDPTDPVLHGPFGTVTGSILRNGTTFTLKPADNPAVKGIVYRTGSSGNTGAFFVTSSFGQGKVAIWGDSSTIDDGTGQSGNTLYDGWDDPAGTDAALALNATDWLAGSGGTSTGGVTVSNPGARTATVGSATSLQLSASDTAGGTLSWSATGLPAGLSLNSATGLISGTPTAAGSAGVTVTATDSTGPSGSATFTWTVSTSGGGGCTAGQLLGNPGFETGTASPWVETSTSGGSTLYSGSSEPAHSGSYVAWLDGYGTTTTDTLAQTVTVPSGCANANFSFWLHIDSAASTTTVFDTLKVQVLNSAGTVLATLATYSNTNAAGGYQQHSFNLAAYAGQSVTLKFTGAEDNTKQTSFVLDDTALTVS</sequence>
<feature type="signal peptide" evidence="1">
    <location>
        <begin position="1"/>
        <end position="27"/>
    </location>
</feature>
<evidence type="ECO:0000313" key="3">
    <source>
        <dbReference type="EMBL" id="GAA1256831.1"/>
    </source>
</evidence>
<dbReference type="SUPFAM" id="SSF49313">
    <property type="entry name" value="Cadherin-like"/>
    <property type="match status" value="1"/>
</dbReference>
<feature type="domain" description="Dystroglycan-type cadherin-like" evidence="2">
    <location>
        <begin position="339"/>
        <end position="428"/>
    </location>
</feature>
<dbReference type="EMBL" id="BAAALF010000121">
    <property type="protein sequence ID" value="GAA1256831.1"/>
    <property type="molecule type" value="Genomic_DNA"/>
</dbReference>
<comment type="caution">
    <text evidence="3">The sequence shown here is derived from an EMBL/GenBank/DDBJ whole genome shotgun (WGS) entry which is preliminary data.</text>
</comment>
<name>A0ABN1WQT9_9ACTN</name>
<dbReference type="Gene3D" id="2.60.120.260">
    <property type="entry name" value="Galactose-binding domain-like"/>
    <property type="match status" value="1"/>
</dbReference>